<dbReference type="AlphaFoldDB" id="A0AA48HKP2"/>
<name>A0AA48HKP2_9ALTE</name>
<dbReference type="Gene3D" id="1.25.40.10">
    <property type="entry name" value="Tetratricopeptide repeat domain"/>
    <property type="match status" value="3"/>
</dbReference>
<dbReference type="InterPro" id="IPR019734">
    <property type="entry name" value="TPR_rpt"/>
</dbReference>
<evidence type="ECO:0000256" key="2">
    <source>
        <dbReference type="SAM" id="SignalP"/>
    </source>
</evidence>
<dbReference type="EMBL" id="AP027272">
    <property type="protein sequence ID" value="BDX05302.1"/>
    <property type="molecule type" value="Genomic_DNA"/>
</dbReference>
<proteinExistence type="predicted"/>
<evidence type="ECO:0008006" key="5">
    <source>
        <dbReference type="Google" id="ProtNLM"/>
    </source>
</evidence>
<dbReference type="InterPro" id="IPR011990">
    <property type="entry name" value="TPR-like_helical_dom_sf"/>
</dbReference>
<feature type="signal peptide" evidence="2">
    <location>
        <begin position="1"/>
        <end position="23"/>
    </location>
</feature>
<sequence length="438" mass="49640">MLKRRLSAVACALLGAVIYVAPASTDLLSGGVALAQEAERKTKRVPALRGKVYEQLARAQKLGDEGDVAGAIEILDEVKDKSDSMNSYERAMMYNFYGFVYYNAEDYTQAYESFKLVVEQQPIPESFEQGTLFSLAQLSLMQEKYDDVLIYIERWEALNNGKIPAKNYVLKAQAMYQKKSYQEAAGYIEQAIATQEENPDDGIADENWYILQRAIYYELKQPKKVTEVLVKLVRYYEKPKYWLQLGAMYGEIGEEKKQLAVMEAAYQQGYVESGSDMFNLAQLYYYHQVPYKGARIMEEAMENGKLDRNLKNLRFLSQCYAASRDSDKAIPVMQAAAELSEDGELNAQLAQLFLNTEQFDQAIENARIALDKGDLRSPGTAHLVIGMSLYNQQQFAEALNALAEAEKFKGTSRMAKQWQRYVSSEKTSFEALQADLSS</sequence>
<evidence type="ECO:0000313" key="4">
    <source>
        <dbReference type="Proteomes" id="UP001333710"/>
    </source>
</evidence>
<dbReference type="PROSITE" id="PS50005">
    <property type="entry name" value="TPR"/>
    <property type="match status" value="1"/>
</dbReference>
<dbReference type="KEGG" id="pmaw:MACH26_08230"/>
<gene>
    <name evidence="3" type="ORF">MACH26_08230</name>
</gene>
<dbReference type="RefSeq" id="WP_338291269.1">
    <property type="nucleotide sequence ID" value="NZ_AP027272.1"/>
</dbReference>
<dbReference type="Pfam" id="PF13432">
    <property type="entry name" value="TPR_16"/>
    <property type="match status" value="1"/>
</dbReference>
<reference evidence="3" key="1">
    <citation type="submission" date="2023-01" db="EMBL/GenBank/DDBJ databases">
        <title>Complete genome sequence of Planctobacterium marinum strain Dej080120_11.</title>
        <authorList>
            <person name="Ueki S."/>
            <person name="Maruyama F."/>
        </authorList>
    </citation>
    <scope>NUCLEOTIDE SEQUENCE</scope>
    <source>
        <strain evidence="3">Dej080120_11</strain>
    </source>
</reference>
<evidence type="ECO:0000313" key="3">
    <source>
        <dbReference type="EMBL" id="BDX05302.1"/>
    </source>
</evidence>
<organism evidence="3 4">
    <name type="scientific">Planctobacterium marinum</name>
    <dbReference type="NCBI Taxonomy" id="1631968"/>
    <lineage>
        <taxon>Bacteria</taxon>
        <taxon>Pseudomonadati</taxon>
        <taxon>Pseudomonadota</taxon>
        <taxon>Gammaproteobacteria</taxon>
        <taxon>Alteromonadales</taxon>
        <taxon>Alteromonadaceae</taxon>
        <taxon>Planctobacterium</taxon>
    </lineage>
</organism>
<keyword evidence="4" id="KW-1185">Reference proteome</keyword>
<dbReference type="SMART" id="SM00028">
    <property type="entry name" value="TPR"/>
    <property type="match status" value="4"/>
</dbReference>
<dbReference type="SUPFAM" id="SSF81901">
    <property type="entry name" value="HCP-like"/>
    <property type="match status" value="1"/>
</dbReference>
<dbReference type="Proteomes" id="UP001333710">
    <property type="component" value="Chromosome"/>
</dbReference>
<protein>
    <recommendedName>
        <fullName evidence="5">Tetratricopeptide repeat protein</fullName>
    </recommendedName>
</protein>
<dbReference type="SUPFAM" id="SSF48452">
    <property type="entry name" value="TPR-like"/>
    <property type="match status" value="1"/>
</dbReference>
<keyword evidence="1" id="KW-0802">TPR repeat</keyword>
<feature type="chain" id="PRO_5041349717" description="Tetratricopeptide repeat protein" evidence="2">
    <location>
        <begin position="24"/>
        <end position="438"/>
    </location>
</feature>
<accession>A0AA48HKP2</accession>
<keyword evidence="2" id="KW-0732">Signal</keyword>
<feature type="repeat" description="TPR" evidence="1">
    <location>
        <begin position="91"/>
        <end position="124"/>
    </location>
</feature>
<evidence type="ECO:0000256" key="1">
    <source>
        <dbReference type="PROSITE-ProRule" id="PRU00339"/>
    </source>
</evidence>